<dbReference type="InterPro" id="IPR032368">
    <property type="entry name" value="RPN13_DEUBAD"/>
</dbReference>
<keyword evidence="4" id="KW-0647">Proteasome</keyword>
<keyword evidence="5" id="KW-0539">Nucleus</keyword>
<dbReference type="InterPro" id="IPR038633">
    <property type="entry name" value="Rpn13/ADRM1_Pru_sf"/>
</dbReference>
<keyword evidence="10" id="KW-1185">Reference proteome</keyword>
<evidence type="ECO:0000256" key="4">
    <source>
        <dbReference type="ARBA" id="ARBA00022942"/>
    </source>
</evidence>
<comment type="caution">
    <text evidence="9">The sequence shown here is derived from an EMBL/GenBank/DDBJ whole genome shotgun (WGS) entry which is preliminary data.</text>
</comment>
<feature type="region of interest" description="Disordered" evidence="6">
    <location>
        <begin position="113"/>
        <end position="177"/>
    </location>
</feature>
<proteinExistence type="predicted"/>
<dbReference type="PANTHER" id="PTHR12225:SF0">
    <property type="entry name" value="PROTEASOMAL UBIQUITIN RECEPTOR ADRM1"/>
    <property type="match status" value="1"/>
</dbReference>
<organism evidence="9 10">
    <name type="scientific">Rhodotorula mucilaginosa</name>
    <name type="common">Yeast</name>
    <name type="synonym">Rhodotorula rubra</name>
    <dbReference type="NCBI Taxonomy" id="5537"/>
    <lineage>
        <taxon>Eukaryota</taxon>
        <taxon>Fungi</taxon>
        <taxon>Dikarya</taxon>
        <taxon>Basidiomycota</taxon>
        <taxon>Pucciniomycotina</taxon>
        <taxon>Microbotryomycetes</taxon>
        <taxon>Sporidiobolales</taxon>
        <taxon>Sporidiobolaceae</taxon>
        <taxon>Rhodotorula</taxon>
    </lineage>
</organism>
<evidence type="ECO:0000313" key="10">
    <source>
        <dbReference type="Proteomes" id="UP000777482"/>
    </source>
</evidence>
<dbReference type="Pfam" id="PF04683">
    <property type="entry name" value="Rpn13_ADRM1_Pru"/>
    <property type="match status" value="1"/>
</dbReference>
<evidence type="ECO:0000256" key="1">
    <source>
        <dbReference type="ARBA" id="ARBA00004123"/>
    </source>
</evidence>
<dbReference type="PROSITE" id="PS51917">
    <property type="entry name" value="PRU"/>
    <property type="match status" value="1"/>
</dbReference>
<dbReference type="Gene3D" id="1.10.2020.20">
    <property type="match status" value="1"/>
</dbReference>
<dbReference type="GO" id="GO:0005737">
    <property type="term" value="C:cytoplasm"/>
    <property type="evidence" value="ECO:0007669"/>
    <property type="project" value="UniProtKB-SubCell"/>
</dbReference>
<feature type="compositionally biased region" description="Low complexity" evidence="6">
    <location>
        <begin position="219"/>
        <end position="253"/>
    </location>
</feature>
<evidence type="ECO:0000256" key="6">
    <source>
        <dbReference type="SAM" id="MobiDB-lite"/>
    </source>
</evidence>
<dbReference type="GO" id="GO:0061133">
    <property type="term" value="F:endopeptidase activator activity"/>
    <property type="evidence" value="ECO:0007669"/>
    <property type="project" value="TreeGrafter"/>
</dbReference>
<sequence length="322" mass="34079">MSGQRLLQFRAGRAVRQGDSNTVTPQPQRGLVYIQEEDDGLLHFCYKDLATGQLEDDLIIFPGDASFHDVNDRVQVLKFNSSSARHFYWHQDPQLDPQQFKRTRDEVNRLIGAAEEDDEPAAGTMDLESESGSGTTADVAMSDASQPQLPTSTSTSSQPAATATAQPRQPQPQPPLGQADQLAQLQNILAGLGGSGSGGGGSGGGGVPEYTLTDVLTPSAASSLISSSSLSDSALSHLSTSYLPPSLPTSSPSEQRASLLRAVSSPEFRRALASLERALRTGATGPLVQGLGMPLRAASGTEEFLEEVQKQAEKEKEGESKS</sequence>
<dbReference type="PANTHER" id="PTHR12225">
    <property type="entry name" value="ADHESION REGULATING MOLECULE 1 110 KDA CELL MEMBRANE GLYCOPROTEIN"/>
    <property type="match status" value="1"/>
</dbReference>
<dbReference type="GO" id="GO:0070628">
    <property type="term" value="F:proteasome binding"/>
    <property type="evidence" value="ECO:0007669"/>
    <property type="project" value="TreeGrafter"/>
</dbReference>
<accession>A0A9P7B932</accession>
<feature type="domain" description="DEUBAD" evidence="7">
    <location>
        <begin position="203"/>
        <end position="318"/>
    </location>
</feature>
<dbReference type="AlphaFoldDB" id="A0A9P7B932"/>
<dbReference type="InterPro" id="IPR006773">
    <property type="entry name" value="Rpn13/ADRM1"/>
</dbReference>
<comment type="subcellular location">
    <subcellularLocation>
        <location evidence="2">Cytoplasm</location>
    </subcellularLocation>
    <subcellularLocation>
        <location evidence="1">Nucleus</location>
    </subcellularLocation>
</comment>
<feature type="domain" description="Pru" evidence="8">
    <location>
        <begin position="1"/>
        <end position="114"/>
    </location>
</feature>
<name>A0A9P7B932_RHOMI</name>
<dbReference type="InterPro" id="IPR044868">
    <property type="entry name" value="Rpn13/ADRM1_Pru"/>
</dbReference>
<feature type="region of interest" description="Disordered" evidence="6">
    <location>
        <begin position="300"/>
        <end position="322"/>
    </location>
</feature>
<feature type="compositionally biased region" description="Low complexity" evidence="6">
    <location>
        <begin position="144"/>
        <end position="168"/>
    </location>
</feature>
<protein>
    <recommendedName>
        <fullName evidence="11">Adhesion regulating molecule</fullName>
    </recommendedName>
</protein>
<dbReference type="Proteomes" id="UP000777482">
    <property type="component" value="Unassembled WGS sequence"/>
</dbReference>
<evidence type="ECO:0000259" key="8">
    <source>
        <dbReference type="PROSITE" id="PS51917"/>
    </source>
</evidence>
<evidence type="ECO:0000256" key="5">
    <source>
        <dbReference type="ARBA" id="ARBA00023242"/>
    </source>
</evidence>
<evidence type="ECO:0000256" key="2">
    <source>
        <dbReference type="ARBA" id="ARBA00004496"/>
    </source>
</evidence>
<dbReference type="InterPro" id="IPR044867">
    <property type="entry name" value="DEUBAD_dom"/>
</dbReference>
<dbReference type="PROSITE" id="PS51916">
    <property type="entry name" value="DEUBAD"/>
    <property type="match status" value="1"/>
</dbReference>
<dbReference type="OrthoDB" id="340431at2759"/>
<dbReference type="EMBL" id="PUHQ01000003">
    <property type="protein sequence ID" value="KAG0666909.1"/>
    <property type="molecule type" value="Genomic_DNA"/>
</dbReference>
<dbReference type="GO" id="GO:0008541">
    <property type="term" value="C:proteasome regulatory particle, lid subcomplex"/>
    <property type="evidence" value="ECO:0007669"/>
    <property type="project" value="TreeGrafter"/>
</dbReference>
<evidence type="ECO:0000256" key="3">
    <source>
        <dbReference type="ARBA" id="ARBA00022490"/>
    </source>
</evidence>
<dbReference type="GO" id="GO:0005634">
    <property type="term" value="C:nucleus"/>
    <property type="evidence" value="ECO:0007669"/>
    <property type="project" value="UniProtKB-SubCell"/>
</dbReference>
<feature type="compositionally biased region" description="Basic and acidic residues" evidence="6">
    <location>
        <begin position="307"/>
        <end position="322"/>
    </location>
</feature>
<evidence type="ECO:0000259" key="7">
    <source>
        <dbReference type="PROSITE" id="PS51916"/>
    </source>
</evidence>
<evidence type="ECO:0008006" key="11">
    <source>
        <dbReference type="Google" id="ProtNLM"/>
    </source>
</evidence>
<dbReference type="Gene3D" id="2.30.29.70">
    <property type="entry name" value="Proteasomal ubiquitin receptor Rpn13/ADRM1"/>
    <property type="match status" value="1"/>
</dbReference>
<dbReference type="Pfam" id="PF16550">
    <property type="entry name" value="RPN13_C"/>
    <property type="match status" value="1"/>
</dbReference>
<reference evidence="9 10" key="1">
    <citation type="submission" date="2020-11" db="EMBL/GenBank/DDBJ databases">
        <title>Kefir isolates.</title>
        <authorList>
            <person name="Marcisauskas S."/>
            <person name="Kim Y."/>
            <person name="Blasche S."/>
        </authorList>
    </citation>
    <scope>NUCLEOTIDE SEQUENCE [LARGE SCALE GENOMIC DNA]</scope>
    <source>
        <strain evidence="9 10">KR</strain>
    </source>
</reference>
<feature type="compositionally biased region" description="Gly residues" evidence="6">
    <location>
        <begin position="191"/>
        <end position="207"/>
    </location>
</feature>
<gene>
    <name evidence="9" type="ORF">C6P46_003619</name>
</gene>
<evidence type="ECO:0000313" key="9">
    <source>
        <dbReference type="EMBL" id="KAG0666909.1"/>
    </source>
</evidence>
<keyword evidence="3" id="KW-0963">Cytoplasm</keyword>
<dbReference type="InterPro" id="IPR038108">
    <property type="entry name" value="RPN13_DEUBAD_sf"/>
</dbReference>
<feature type="region of interest" description="Disordered" evidence="6">
    <location>
        <begin position="190"/>
        <end position="257"/>
    </location>
</feature>